<name>A0ABW3MPX4_9PSEU</name>
<protein>
    <submittedName>
        <fullName evidence="2">Neuraminidase-like domain-containing protein</fullName>
    </submittedName>
</protein>
<feature type="non-terminal residue" evidence="2">
    <location>
        <position position="1"/>
    </location>
</feature>
<sequence length="167" mass="18045">VSAGERRAITWRPWQRVDVQIDADKVCPVFAFNRVFVFWMVVESVTSGPGSASATVTATKSGDTQTVSSHAPTNQVKILYSFSNLNGDWVAAQTLAVDDPRTGQIVDARLSVVKSDTLPGADTDGQQHEYIVVNWAYKVGGVEFTAGSSLTPELYALRTKAATFDTS</sequence>
<evidence type="ECO:0000313" key="2">
    <source>
        <dbReference type="EMBL" id="MFD1052635.1"/>
    </source>
</evidence>
<dbReference type="InterPro" id="IPR041079">
    <property type="entry name" value="Neuraminidase-like"/>
</dbReference>
<proteinExistence type="predicted"/>
<reference evidence="3" key="1">
    <citation type="journal article" date="2019" name="Int. J. Syst. Evol. Microbiol.">
        <title>The Global Catalogue of Microorganisms (GCM) 10K type strain sequencing project: providing services to taxonomists for standard genome sequencing and annotation.</title>
        <authorList>
            <consortium name="The Broad Institute Genomics Platform"/>
            <consortium name="The Broad Institute Genome Sequencing Center for Infectious Disease"/>
            <person name="Wu L."/>
            <person name="Ma J."/>
        </authorList>
    </citation>
    <scope>NUCLEOTIDE SEQUENCE [LARGE SCALE GENOMIC DNA]</scope>
    <source>
        <strain evidence="3">JCM 31486</strain>
    </source>
</reference>
<feature type="domain" description="Neuraminidase-like" evidence="1">
    <location>
        <begin position="7"/>
        <end position="96"/>
    </location>
</feature>
<evidence type="ECO:0000313" key="3">
    <source>
        <dbReference type="Proteomes" id="UP001597045"/>
    </source>
</evidence>
<gene>
    <name evidence="2" type="ORF">ACFQ1S_47100</name>
</gene>
<accession>A0ABW3MPX4</accession>
<feature type="non-terminal residue" evidence="2">
    <location>
        <position position="167"/>
    </location>
</feature>
<keyword evidence="3" id="KW-1185">Reference proteome</keyword>
<evidence type="ECO:0000259" key="1">
    <source>
        <dbReference type="Pfam" id="PF18413"/>
    </source>
</evidence>
<dbReference type="EMBL" id="JBHTIS010004598">
    <property type="protein sequence ID" value="MFD1052635.1"/>
    <property type="molecule type" value="Genomic_DNA"/>
</dbReference>
<comment type="caution">
    <text evidence="2">The sequence shown here is derived from an EMBL/GenBank/DDBJ whole genome shotgun (WGS) entry which is preliminary data.</text>
</comment>
<dbReference type="Pfam" id="PF18413">
    <property type="entry name" value="Neuraminidase"/>
    <property type="match status" value="1"/>
</dbReference>
<organism evidence="2 3">
    <name type="scientific">Kibdelosporangium lantanae</name>
    <dbReference type="NCBI Taxonomy" id="1497396"/>
    <lineage>
        <taxon>Bacteria</taxon>
        <taxon>Bacillati</taxon>
        <taxon>Actinomycetota</taxon>
        <taxon>Actinomycetes</taxon>
        <taxon>Pseudonocardiales</taxon>
        <taxon>Pseudonocardiaceae</taxon>
        <taxon>Kibdelosporangium</taxon>
    </lineage>
</organism>
<dbReference type="Proteomes" id="UP001597045">
    <property type="component" value="Unassembled WGS sequence"/>
</dbReference>